<keyword evidence="2" id="KW-1185">Reference proteome</keyword>
<dbReference type="Proteomes" id="UP000789901">
    <property type="component" value="Unassembled WGS sequence"/>
</dbReference>
<evidence type="ECO:0000313" key="2">
    <source>
        <dbReference type="Proteomes" id="UP000789901"/>
    </source>
</evidence>
<name>A0ABN7X9L1_GIGMA</name>
<organism evidence="1 2">
    <name type="scientific">Gigaspora margarita</name>
    <dbReference type="NCBI Taxonomy" id="4874"/>
    <lineage>
        <taxon>Eukaryota</taxon>
        <taxon>Fungi</taxon>
        <taxon>Fungi incertae sedis</taxon>
        <taxon>Mucoromycota</taxon>
        <taxon>Glomeromycotina</taxon>
        <taxon>Glomeromycetes</taxon>
        <taxon>Diversisporales</taxon>
        <taxon>Gigasporaceae</taxon>
        <taxon>Gigaspora</taxon>
    </lineage>
</organism>
<reference evidence="1 2" key="1">
    <citation type="submission" date="2021-06" db="EMBL/GenBank/DDBJ databases">
        <authorList>
            <person name="Kallberg Y."/>
            <person name="Tangrot J."/>
            <person name="Rosling A."/>
        </authorList>
    </citation>
    <scope>NUCLEOTIDE SEQUENCE [LARGE SCALE GENOMIC DNA]</scope>
    <source>
        <strain evidence="1 2">120-4 pot B 10/14</strain>
    </source>
</reference>
<evidence type="ECO:0000313" key="1">
    <source>
        <dbReference type="EMBL" id="CAG8851247.1"/>
    </source>
</evidence>
<feature type="non-terminal residue" evidence="1">
    <location>
        <position position="51"/>
    </location>
</feature>
<sequence length="51" mass="5877">IVTNWKVQNSITRGAKRRKKELHMKKEVNLKILGFSRELKVSSLGLSNINL</sequence>
<proteinExistence type="predicted"/>
<accession>A0ABN7X9L1</accession>
<comment type="caution">
    <text evidence="1">The sequence shown here is derived from an EMBL/GenBank/DDBJ whole genome shotgun (WGS) entry which is preliminary data.</text>
</comment>
<protein>
    <submittedName>
        <fullName evidence="1">45691_t:CDS:1</fullName>
    </submittedName>
</protein>
<gene>
    <name evidence="1" type="ORF">GMARGA_LOCUS40633</name>
</gene>
<dbReference type="EMBL" id="CAJVQB010105053">
    <property type="protein sequence ID" value="CAG8851247.1"/>
    <property type="molecule type" value="Genomic_DNA"/>
</dbReference>
<feature type="non-terminal residue" evidence="1">
    <location>
        <position position="1"/>
    </location>
</feature>